<name>A0A6A2X4Z8_HIBSY</name>
<dbReference type="InterPro" id="IPR001841">
    <property type="entry name" value="Znf_RING"/>
</dbReference>
<sequence>MSLSSHRRPGVIVNGVRRMRTYHYFWCLHCQRTIRFTNSNPFETYCPHCFRQLSHELDVSRPRLLADHGLEPYETTTGLFDTLAAALDPSTRRQSMVTLVQRPREQPSTIVAPQDTGNEIDGFIEGLTENDRPGPPPAAASAIEALPVVKITENHLINVTHCPVCRDEFQVGGEAKELPCKHLYHSDCTVPWLSIHNTCPVCRYEIGYGNYTATADDDQTGEMFFWDIGFLVDDLANGLTRLRTRFLSSGPLRAFTYWTHGTRPGTSSPSSRGGPTATLVISAAACIRHQFLRGWFCAPFACLAEQQYPVFLDLPGNMKLRPAIGNYSPAKHRSF</sequence>
<feature type="domain" description="RING-type" evidence="9">
    <location>
        <begin position="162"/>
        <end position="203"/>
    </location>
</feature>
<comment type="caution">
    <text evidence="10">The sequence shown here is derived from an EMBL/GenBank/DDBJ whole genome shotgun (WGS) entry which is preliminary data.</text>
</comment>
<keyword evidence="7" id="KW-0862">Zinc</keyword>
<evidence type="ECO:0000259" key="9">
    <source>
        <dbReference type="PROSITE" id="PS50089"/>
    </source>
</evidence>
<dbReference type="PANTHER" id="PTHR15710:SF116">
    <property type="entry name" value="RING_U-BOX SUPERFAMILY PROTEIN"/>
    <property type="match status" value="1"/>
</dbReference>
<dbReference type="GO" id="GO:0008270">
    <property type="term" value="F:zinc ion binding"/>
    <property type="evidence" value="ECO:0007669"/>
    <property type="project" value="UniProtKB-KW"/>
</dbReference>
<gene>
    <name evidence="10" type="ORF">F3Y22_tig00112205pilonHSYRG00060</name>
</gene>
<dbReference type="SMART" id="SM00184">
    <property type="entry name" value="RING"/>
    <property type="match status" value="1"/>
</dbReference>
<keyword evidence="3" id="KW-0808">Transferase</keyword>
<evidence type="ECO:0000256" key="3">
    <source>
        <dbReference type="ARBA" id="ARBA00022679"/>
    </source>
</evidence>
<evidence type="ECO:0000313" key="11">
    <source>
        <dbReference type="Proteomes" id="UP000436088"/>
    </source>
</evidence>
<protein>
    <recommendedName>
        <fullName evidence="2">RING-type E3 ubiquitin transferase</fullName>
        <ecNumber evidence="2">2.3.2.27</ecNumber>
    </recommendedName>
</protein>
<organism evidence="10 11">
    <name type="scientific">Hibiscus syriacus</name>
    <name type="common">Rose of Sharon</name>
    <dbReference type="NCBI Taxonomy" id="106335"/>
    <lineage>
        <taxon>Eukaryota</taxon>
        <taxon>Viridiplantae</taxon>
        <taxon>Streptophyta</taxon>
        <taxon>Embryophyta</taxon>
        <taxon>Tracheophyta</taxon>
        <taxon>Spermatophyta</taxon>
        <taxon>Magnoliopsida</taxon>
        <taxon>eudicotyledons</taxon>
        <taxon>Gunneridae</taxon>
        <taxon>Pentapetalae</taxon>
        <taxon>rosids</taxon>
        <taxon>malvids</taxon>
        <taxon>Malvales</taxon>
        <taxon>Malvaceae</taxon>
        <taxon>Malvoideae</taxon>
        <taxon>Hibiscus</taxon>
    </lineage>
</organism>
<evidence type="ECO:0000256" key="7">
    <source>
        <dbReference type="ARBA" id="ARBA00022833"/>
    </source>
</evidence>
<dbReference type="PROSITE" id="PS50089">
    <property type="entry name" value="ZF_RING_2"/>
    <property type="match status" value="1"/>
</dbReference>
<evidence type="ECO:0000256" key="5">
    <source>
        <dbReference type="ARBA" id="ARBA00022771"/>
    </source>
</evidence>
<dbReference type="PANTHER" id="PTHR15710">
    <property type="entry name" value="E3 UBIQUITIN-PROTEIN LIGASE PRAJA"/>
    <property type="match status" value="1"/>
</dbReference>
<dbReference type="Pfam" id="PF13639">
    <property type="entry name" value="zf-RING_2"/>
    <property type="match status" value="1"/>
</dbReference>
<proteinExistence type="predicted"/>
<keyword evidence="11" id="KW-1185">Reference proteome</keyword>
<comment type="catalytic activity">
    <reaction evidence="1">
        <text>S-ubiquitinyl-[E2 ubiquitin-conjugating enzyme]-L-cysteine + [acceptor protein]-L-lysine = [E2 ubiquitin-conjugating enzyme]-L-cysteine + N(6)-ubiquitinyl-[acceptor protein]-L-lysine.</text>
        <dbReference type="EC" id="2.3.2.27"/>
    </reaction>
</comment>
<dbReference type="GO" id="GO:0016567">
    <property type="term" value="P:protein ubiquitination"/>
    <property type="evidence" value="ECO:0007669"/>
    <property type="project" value="TreeGrafter"/>
</dbReference>
<evidence type="ECO:0000256" key="6">
    <source>
        <dbReference type="ARBA" id="ARBA00022786"/>
    </source>
</evidence>
<keyword evidence="5 8" id="KW-0863">Zinc-finger</keyword>
<evidence type="ECO:0000256" key="8">
    <source>
        <dbReference type="PROSITE-ProRule" id="PRU00175"/>
    </source>
</evidence>
<dbReference type="EC" id="2.3.2.27" evidence="2"/>
<dbReference type="GO" id="GO:0061630">
    <property type="term" value="F:ubiquitin protein ligase activity"/>
    <property type="evidence" value="ECO:0007669"/>
    <property type="project" value="UniProtKB-EC"/>
</dbReference>
<keyword evidence="6" id="KW-0833">Ubl conjugation pathway</keyword>
<dbReference type="GO" id="GO:0005737">
    <property type="term" value="C:cytoplasm"/>
    <property type="evidence" value="ECO:0007669"/>
    <property type="project" value="TreeGrafter"/>
</dbReference>
<reference evidence="10" key="1">
    <citation type="submission" date="2019-09" db="EMBL/GenBank/DDBJ databases">
        <title>Draft genome information of white flower Hibiscus syriacus.</title>
        <authorList>
            <person name="Kim Y.-M."/>
        </authorList>
    </citation>
    <scope>NUCLEOTIDE SEQUENCE [LARGE SCALE GENOMIC DNA]</scope>
    <source>
        <strain evidence="10">YM2019G1</strain>
    </source>
</reference>
<dbReference type="Gene3D" id="3.30.40.10">
    <property type="entry name" value="Zinc/RING finger domain, C3HC4 (zinc finger)"/>
    <property type="match status" value="1"/>
</dbReference>
<dbReference type="FunFam" id="3.30.40.10:FF:000022">
    <property type="entry name" value="E3 ubiquitin-protein ligase RING1-like"/>
    <property type="match status" value="1"/>
</dbReference>
<accession>A0A6A2X4Z8</accession>
<evidence type="ECO:0000313" key="10">
    <source>
        <dbReference type="EMBL" id="KAE8670203.1"/>
    </source>
</evidence>
<evidence type="ECO:0000256" key="4">
    <source>
        <dbReference type="ARBA" id="ARBA00022723"/>
    </source>
</evidence>
<keyword evidence="4" id="KW-0479">Metal-binding</keyword>
<dbReference type="InterPro" id="IPR013083">
    <property type="entry name" value="Znf_RING/FYVE/PHD"/>
</dbReference>
<dbReference type="Proteomes" id="UP000436088">
    <property type="component" value="Unassembled WGS sequence"/>
</dbReference>
<evidence type="ECO:0000256" key="1">
    <source>
        <dbReference type="ARBA" id="ARBA00000900"/>
    </source>
</evidence>
<dbReference type="SUPFAM" id="SSF57850">
    <property type="entry name" value="RING/U-box"/>
    <property type="match status" value="1"/>
</dbReference>
<dbReference type="AlphaFoldDB" id="A0A6A2X4Z8"/>
<evidence type="ECO:0000256" key="2">
    <source>
        <dbReference type="ARBA" id="ARBA00012483"/>
    </source>
</evidence>
<dbReference type="EMBL" id="VEPZ02001515">
    <property type="protein sequence ID" value="KAE8670203.1"/>
    <property type="molecule type" value="Genomic_DNA"/>
</dbReference>